<evidence type="ECO:0000256" key="4">
    <source>
        <dbReference type="ARBA" id="ARBA00022840"/>
    </source>
</evidence>
<evidence type="ECO:0000259" key="9">
    <source>
        <dbReference type="PROSITE" id="PS51161"/>
    </source>
</evidence>
<name>A0ABZ0QZ22_9CAUD</name>
<gene>
    <name evidence="10" type="ORF">FBHYGVHD_CDS0054</name>
</gene>
<dbReference type="Gene3D" id="3.20.70.20">
    <property type="match status" value="1"/>
</dbReference>
<dbReference type="SUPFAM" id="SSF48168">
    <property type="entry name" value="R1 subunit of ribonucleotide reductase, N-terminal domain"/>
    <property type="match status" value="1"/>
</dbReference>
<keyword evidence="4 7" id="KW-0067">ATP-binding</keyword>
<comment type="function">
    <text evidence="8">Provides the precursors necessary for DNA synthesis. Catalyzes the biosynthesis of deoxyribonucleotides from the corresponding ribonucleotides.</text>
</comment>
<dbReference type="SUPFAM" id="SSF51998">
    <property type="entry name" value="PFL-like glycyl radical enzymes"/>
    <property type="match status" value="1"/>
</dbReference>
<evidence type="ECO:0000256" key="7">
    <source>
        <dbReference type="PROSITE-ProRule" id="PRU00492"/>
    </source>
</evidence>
<comment type="similarity">
    <text evidence="1 8">Belongs to the ribonucleoside diphosphate reductase large chain family.</text>
</comment>
<evidence type="ECO:0000256" key="3">
    <source>
        <dbReference type="ARBA" id="ARBA00022741"/>
    </source>
</evidence>
<evidence type="ECO:0000256" key="2">
    <source>
        <dbReference type="ARBA" id="ARBA00012274"/>
    </source>
</evidence>
<evidence type="ECO:0000313" key="10">
    <source>
        <dbReference type="EMBL" id="WPF64901.1"/>
    </source>
</evidence>
<evidence type="ECO:0000313" key="11">
    <source>
        <dbReference type="Proteomes" id="UP001322219"/>
    </source>
</evidence>
<keyword evidence="5 8" id="KW-0560">Oxidoreductase</keyword>
<evidence type="ECO:0000256" key="8">
    <source>
        <dbReference type="RuleBase" id="RU003410"/>
    </source>
</evidence>
<dbReference type="InterPro" id="IPR005144">
    <property type="entry name" value="ATP-cone_dom"/>
</dbReference>
<dbReference type="PANTHER" id="PTHR11573">
    <property type="entry name" value="RIBONUCLEOSIDE-DIPHOSPHATE REDUCTASE LARGE CHAIN"/>
    <property type="match status" value="1"/>
</dbReference>
<comment type="catalytic activity">
    <reaction evidence="8">
        <text>a 2'-deoxyribonucleoside 5'-diphosphate + [thioredoxin]-disulfide + H2O = a ribonucleoside 5'-diphosphate + [thioredoxin]-dithiol</text>
        <dbReference type="Rhea" id="RHEA:23252"/>
        <dbReference type="Rhea" id="RHEA-COMP:10698"/>
        <dbReference type="Rhea" id="RHEA-COMP:10700"/>
        <dbReference type="ChEBI" id="CHEBI:15377"/>
        <dbReference type="ChEBI" id="CHEBI:29950"/>
        <dbReference type="ChEBI" id="CHEBI:50058"/>
        <dbReference type="ChEBI" id="CHEBI:57930"/>
        <dbReference type="ChEBI" id="CHEBI:73316"/>
        <dbReference type="EC" id="1.17.4.1"/>
    </reaction>
</comment>
<dbReference type="PROSITE" id="PS51161">
    <property type="entry name" value="ATP_CONE"/>
    <property type="match status" value="1"/>
</dbReference>
<proteinExistence type="inferred from homology"/>
<dbReference type="EMBL" id="OR670591">
    <property type="protein sequence ID" value="WPF64901.1"/>
    <property type="molecule type" value="Genomic_DNA"/>
</dbReference>
<keyword evidence="3 7" id="KW-0547">Nucleotide-binding</keyword>
<keyword evidence="6 8" id="KW-0215">Deoxyribonucleotide synthesis</keyword>
<dbReference type="InterPro" id="IPR008926">
    <property type="entry name" value="RNR_R1-su_N"/>
</dbReference>
<dbReference type="Pfam" id="PF02867">
    <property type="entry name" value="Ribonuc_red_lgC"/>
    <property type="match status" value="1"/>
</dbReference>
<sequence length="285" mass="31830">MVIILRGTIEEEYNESKLVKSIMDALAVDGLTAEQGAKYLDRVKRFVTRKRSITTDAIREKAIQLALEQVSTTSQQWDAVARNLRLQQLYSAARKNRQGAIYNEHKDSLDYLITKLVHLGVYAPEMKSKFTFQEICTLQKAIIPKRDKLLNYAGLTMLADRYNAQDNEKGVWELPQERWMAMSMFIHQDETKHRIARIIEGYEELSQLNGTMATPTMGNAAKAFGQLSSCFIDTLDDSLEGIYFNNVDVARLSKAGGGLGVYAGNIRALGAPIRGYKGASGGVVP</sequence>
<keyword evidence="11" id="KW-1185">Reference proteome</keyword>
<dbReference type="InterPro" id="IPR039718">
    <property type="entry name" value="Rrm1"/>
</dbReference>
<organism evidence="10 11">
    <name type="scientific">Staphylococcus phage MVC_VPHSA1</name>
    <dbReference type="NCBI Taxonomy" id="3088876"/>
    <lineage>
        <taxon>Viruses</taxon>
        <taxon>Duplodnaviria</taxon>
        <taxon>Heunggongvirae</taxon>
        <taxon>Uroviricota</taxon>
        <taxon>Caudoviricetes</taxon>
        <taxon>Ehrlichviridae</taxon>
        <taxon>Chennaivirus</taxon>
        <taxon>Chennaivirus MVCVPHSA1</taxon>
    </lineage>
</organism>
<evidence type="ECO:0000256" key="1">
    <source>
        <dbReference type="ARBA" id="ARBA00010406"/>
    </source>
</evidence>
<accession>A0ABZ0QZ22</accession>
<dbReference type="Proteomes" id="UP001322219">
    <property type="component" value="Segment"/>
</dbReference>
<protein>
    <recommendedName>
        <fullName evidence="2 8">Ribonucleoside-diphosphate reductase</fullName>
        <ecNumber evidence="2 8">1.17.4.1</ecNumber>
    </recommendedName>
</protein>
<dbReference type="Pfam" id="PF00317">
    <property type="entry name" value="Ribonuc_red_lgN"/>
    <property type="match status" value="1"/>
</dbReference>
<dbReference type="InterPro" id="IPR000788">
    <property type="entry name" value="RNR_lg_C"/>
</dbReference>
<evidence type="ECO:0000256" key="5">
    <source>
        <dbReference type="ARBA" id="ARBA00023002"/>
    </source>
</evidence>
<dbReference type="PANTHER" id="PTHR11573:SF6">
    <property type="entry name" value="RIBONUCLEOSIDE-DIPHOSPHATE REDUCTASE LARGE SUBUNIT"/>
    <property type="match status" value="1"/>
</dbReference>
<dbReference type="InterPro" id="IPR013509">
    <property type="entry name" value="RNR_lsu_N"/>
</dbReference>
<evidence type="ECO:0000256" key="6">
    <source>
        <dbReference type="ARBA" id="ARBA00023116"/>
    </source>
</evidence>
<dbReference type="EC" id="1.17.4.1" evidence="2 8"/>
<reference evidence="10 11" key="1">
    <citation type="submission" date="2023-10" db="EMBL/GenBank/DDBJ databases">
        <title>Genome Sequence of the Siphoviridae Staphylococcus aureus Phage MVC_VPHSA1.</title>
        <authorList>
            <person name="Deepak S.J."/>
            <person name="Porteen K."/>
            <person name="Wilfred R."/>
            <person name="Anbazhagan S."/>
            <person name="Elango A."/>
            <person name="Senthil Kumar T."/>
            <person name="Narendra B."/>
            <person name="Sureshkannan S."/>
            <person name="Nithya Quintoil M."/>
            <person name="Charley C.A."/>
            <person name="Teresa S."/>
            <person name="Raghavendra A.G."/>
        </authorList>
    </citation>
    <scope>NUCLEOTIDE SEQUENCE [LARGE SCALE GENOMIC DNA]</scope>
</reference>
<feature type="domain" description="ATP-cone" evidence="9">
    <location>
        <begin position="1"/>
        <end position="110"/>
    </location>
</feature>